<organism evidence="1 2">
    <name type="scientific">Pseudolysobacter antarcticus</name>
    <dbReference type="NCBI Taxonomy" id="2511995"/>
    <lineage>
        <taxon>Bacteria</taxon>
        <taxon>Pseudomonadati</taxon>
        <taxon>Pseudomonadota</taxon>
        <taxon>Gammaproteobacteria</taxon>
        <taxon>Lysobacterales</taxon>
        <taxon>Rhodanobacteraceae</taxon>
        <taxon>Pseudolysobacter</taxon>
    </lineage>
</organism>
<protein>
    <submittedName>
        <fullName evidence="1">Serine protease</fullName>
    </submittedName>
</protein>
<dbReference type="OrthoDB" id="4774215at2"/>
<dbReference type="Proteomes" id="UP000291562">
    <property type="component" value="Chromosome"/>
</dbReference>
<keyword evidence="1" id="KW-0645">Protease</keyword>
<dbReference type="SUPFAM" id="SSF50494">
    <property type="entry name" value="Trypsin-like serine proteases"/>
    <property type="match status" value="1"/>
</dbReference>
<dbReference type="AlphaFoldDB" id="A0A411HL12"/>
<accession>A0A411HL12</accession>
<dbReference type="InterPro" id="IPR043504">
    <property type="entry name" value="Peptidase_S1_PA_chymotrypsin"/>
</dbReference>
<name>A0A411HL12_9GAMM</name>
<dbReference type="Pfam" id="PF13365">
    <property type="entry name" value="Trypsin_2"/>
    <property type="match status" value="1"/>
</dbReference>
<dbReference type="GO" id="GO:0006508">
    <property type="term" value="P:proteolysis"/>
    <property type="evidence" value="ECO:0007669"/>
    <property type="project" value="UniProtKB-KW"/>
</dbReference>
<reference evidence="1 2" key="1">
    <citation type="submission" date="2019-01" db="EMBL/GenBank/DDBJ databases">
        <title>Pseudolysobacter antarctica gen. nov., sp. nov., isolated from Fildes Peninsula, Antarctica.</title>
        <authorList>
            <person name="Wei Z."/>
            <person name="Peng F."/>
        </authorList>
    </citation>
    <scope>NUCLEOTIDE SEQUENCE [LARGE SCALE GENOMIC DNA]</scope>
    <source>
        <strain evidence="1 2">AQ6-296</strain>
    </source>
</reference>
<dbReference type="KEGG" id="xbc:ELE36_12415"/>
<keyword evidence="2" id="KW-1185">Reference proteome</keyword>
<evidence type="ECO:0000313" key="2">
    <source>
        <dbReference type="Proteomes" id="UP000291562"/>
    </source>
</evidence>
<proteinExistence type="predicted"/>
<dbReference type="EMBL" id="CP035704">
    <property type="protein sequence ID" value="QBB71090.1"/>
    <property type="molecule type" value="Genomic_DNA"/>
</dbReference>
<sequence length="232" mass="25641">MITSNVLCRMLFIRAEQNGDPQYGTAFTIDIDGKRYLVTAKHLLGDPIQVDNLEYMHDERWLSLPVRLVGTTRGETDIAVLAADIPLSDSLPLEPTLKGIIYSQDVYFVGYPYKMFMKADALAGRPAPFVKKGILSSAVDITSGMFFVDALNNEGFSGGPVVFLPLEEPEPRQLRVGGVVSKFKVESEHVLDQQLERNGMSVTYNTGFMVAYDIAYAVRLIRANPVGFPISA</sequence>
<keyword evidence="1" id="KW-0378">Hydrolase</keyword>
<dbReference type="InterPro" id="IPR009003">
    <property type="entry name" value="Peptidase_S1_PA"/>
</dbReference>
<dbReference type="GO" id="GO:0008233">
    <property type="term" value="F:peptidase activity"/>
    <property type="evidence" value="ECO:0007669"/>
    <property type="project" value="UniProtKB-KW"/>
</dbReference>
<gene>
    <name evidence="1" type="ORF">ELE36_12415</name>
</gene>
<evidence type="ECO:0000313" key="1">
    <source>
        <dbReference type="EMBL" id="QBB71090.1"/>
    </source>
</evidence>
<dbReference type="Gene3D" id="2.40.10.10">
    <property type="entry name" value="Trypsin-like serine proteases"/>
    <property type="match status" value="2"/>
</dbReference>
<dbReference type="RefSeq" id="WP_129833754.1">
    <property type="nucleotide sequence ID" value="NZ_CP035704.1"/>
</dbReference>